<name>A0ABT1I243_STRSD</name>
<organism evidence="1 2">
    <name type="scientific">Streptoalloteichus tenebrarius (strain ATCC 17920 / DSM 40477 / JCM 4838 / CBS 697.72 / NBRC 16177 / NCIMB 11028 / NRRL B-12390 / A12253. 1 / ISP 5477)</name>
    <name type="common">Streptomyces tenebrarius</name>
    <dbReference type="NCBI Taxonomy" id="1933"/>
    <lineage>
        <taxon>Bacteria</taxon>
        <taxon>Bacillati</taxon>
        <taxon>Actinomycetota</taxon>
        <taxon>Actinomycetes</taxon>
        <taxon>Pseudonocardiales</taxon>
        <taxon>Pseudonocardiaceae</taxon>
        <taxon>Streptoalloteichus</taxon>
    </lineage>
</organism>
<reference evidence="1 2" key="1">
    <citation type="submission" date="2022-06" db="EMBL/GenBank/DDBJ databases">
        <title>Genomic Encyclopedia of Archaeal and Bacterial Type Strains, Phase II (KMG-II): from individual species to whole genera.</title>
        <authorList>
            <person name="Goeker M."/>
        </authorList>
    </citation>
    <scope>NUCLEOTIDE SEQUENCE [LARGE SCALE GENOMIC DNA]</scope>
    <source>
        <strain evidence="1 2">DSM 40477</strain>
    </source>
</reference>
<proteinExistence type="predicted"/>
<evidence type="ECO:0000313" key="2">
    <source>
        <dbReference type="Proteomes" id="UP001205311"/>
    </source>
</evidence>
<gene>
    <name evidence="1" type="ORF">LX15_005582</name>
</gene>
<dbReference type="EMBL" id="JAMTCP010000050">
    <property type="protein sequence ID" value="MCP2261855.1"/>
    <property type="molecule type" value="Genomic_DNA"/>
</dbReference>
<dbReference type="RefSeq" id="WP_253673173.1">
    <property type="nucleotide sequence ID" value="NZ_JAMTCP010000050.1"/>
</dbReference>
<dbReference type="Proteomes" id="UP001205311">
    <property type="component" value="Unassembled WGS sequence"/>
</dbReference>
<protein>
    <submittedName>
        <fullName evidence="1">Uncharacterized protein</fullName>
    </submittedName>
</protein>
<keyword evidence="2" id="KW-1185">Reference proteome</keyword>
<comment type="caution">
    <text evidence="1">The sequence shown here is derived from an EMBL/GenBank/DDBJ whole genome shotgun (WGS) entry which is preliminary data.</text>
</comment>
<sequence>MPLYGRDDEEWERLTDAALDFLVECARLETKTTYKKLNAALVDRTGLRGFDFSQPSEPAAIGHLLYLAVERNLPESQHMISALVVYEGRNDAGRGFYTLAKQLGLLRSGEDRTEFWVSQVQGLYEHYRRSRP</sequence>
<evidence type="ECO:0000313" key="1">
    <source>
        <dbReference type="EMBL" id="MCP2261855.1"/>
    </source>
</evidence>
<accession>A0ABT1I243</accession>